<gene>
    <name evidence="2" type="ORF">DEJ50_31640</name>
</gene>
<keyword evidence="1" id="KW-0732">Signal</keyword>
<dbReference type="OrthoDB" id="5149662at2"/>
<sequence length="142" mass="15370">MRTAALLCGAAAVLTAGAAPGAAQTPRPAPAPVVVVDCFSKPQVRPEQYLLACGDGNNQLVRLRWENWGPRTATATGTDLVNDCRPYCAAGRFHPYPVTVTLAHPKPWPEHPDTLRFTTIRLLYTDTAPAPVPKDVTYSLDY</sequence>
<name>A0A5P2DII5_STRVZ</name>
<evidence type="ECO:0000313" key="2">
    <source>
        <dbReference type="EMBL" id="QES52799.1"/>
    </source>
</evidence>
<proteinExistence type="predicted"/>
<organism evidence="2 3">
    <name type="scientific">Streptomyces venezuelae</name>
    <dbReference type="NCBI Taxonomy" id="54571"/>
    <lineage>
        <taxon>Bacteria</taxon>
        <taxon>Bacillati</taxon>
        <taxon>Actinomycetota</taxon>
        <taxon>Actinomycetes</taxon>
        <taxon>Kitasatosporales</taxon>
        <taxon>Streptomycetaceae</taxon>
        <taxon>Streptomyces</taxon>
    </lineage>
</organism>
<evidence type="ECO:0008006" key="4">
    <source>
        <dbReference type="Google" id="ProtNLM"/>
    </source>
</evidence>
<dbReference type="Proteomes" id="UP000325211">
    <property type="component" value="Chromosome"/>
</dbReference>
<feature type="signal peptide" evidence="1">
    <location>
        <begin position="1"/>
        <end position="18"/>
    </location>
</feature>
<evidence type="ECO:0000256" key="1">
    <source>
        <dbReference type="SAM" id="SignalP"/>
    </source>
</evidence>
<dbReference type="EMBL" id="CP029190">
    <property type="protein sequence ID" value="QES52799.1"/>
    <property type="molecule type" value="Genomic_DNA"/>
</dbReference>
<protein>
    <recommendedName>
        <fullName evidence="4">Secreted protein</fullName>
    </recommendedName>
</protein>
<dbReference type="AlphaFoldDB" id="A0A5P2DII5"/>
<reference evidence="2 3" key="1">
    <citation type="submission" date="2018-05" db="EMBL/GenBank/DDBJ databases">
        <title>Streptomyces venezuelae.</title>
        <authorList>
            <person name="Kim W."/>
            <person name="Lee N."/>
            <person name="Cho B.-K."/>
        </authorList>
    </citation>
    <scope>NUCLEOTIDE SEQUENCE [LARGE SCALE GENOMIC DNA]</scope>
    <source>
        <strain evidence="2 3">ATCC 21782</strain>
    </source>
</reference>
<evidence type="ECO:0000313" key="3">
    <source>
        <dbReference type="Proteomes" id="UP000325211"/>
    </source>
</evidence>
<feature type="chain" id="PRO_5025065728" description="Secreted protein" evidence="1">
    <location>
        <begin position="19"/>
        <end position="142"/>
    </location>
</feature>
<accession>A0A5P2DII5</accession>